<keyword evidence="5 9" id="KW-0032">Aminotransferase</keyword>
<reference evidence="11" key="1">
    <citation type="journal article" date="2016" name="Nat. Biotechnol.">
        <title>Sequencing wild and cultivated cassava and related species reveals extensive interspecific hybridization and genetic diversity.</title>
        <authorList>
            <person name="Bredeson J.V."/>
            <person name="Lyons J.B."/>
            <person name="Prochnik S.E."/>
            <person name="Wu G.A."/>
            <person name="Ha C.M."/>
            <person name="Edsinger-Gonzales E."/>
            <person name="Grimwood J."/>
            <person name="Schmutz J."/>
            <person name="Rabbi I.Y."/>
            <person name="Egesi C."/>
            <person name="Nauluvula P."/>
            <person name="Lebot V."/>
            <person name="Ndunguru J."/>
            <person name="Mkamilo G."/>
            <person name="Bart R.S."/>
            <person name="Setter T.L."/>
            <person name="Gleadow R.M."/>
            <person name="Kulakow P."/>
            <person name="Ferguson M.E."/>
            <person name="Rounsley S."/>
            <person name="Rokhsar D.S."/>
        </authorList>
    </citation>
    <scope>NUCLEOTIDE SEQUENCE [LARGE SCALE GENOMIC DNA]</scope>
    <source>
        <strain evidence="11">cv. AM560-2</strain>
    </source>
</reference>
<evidence type="ECO:0000256" key="1">
    <source>
        <dbReference type="ARBA" id="ARBA00001933"/>
    </source>
</evidence>
<comment type="caution">
    <text evidence="10">The sequence shown here is derived from an EMBL/GenBank/DDBJ whole genome shotgun (WGS) entry which is preliminary data.</text>
</comment>
<dbReference type="Gramene" id="Manes.15G123600.6.v8.1">
    <property type="protein sequence ID" value="Manes.15G123600.6.v8.1.CDS"/>
    <property type="gene ID" value="Manes.15G123600.v8.1"/>
</dbReference>
<evidence type="ECO:0000313" key="11">
    <source>
        <dbReference type="Proteomes" id="UP000091857"/>
    </source>
</evidence>
<dbReference type="STRING" id="3983.A0A2C9UFK8"/>
<evidence type="ECO:0000256" key="5">
    <source>
        <dbReference type="ARBA" id="ARBA00022576"/>
    </source>
</evidence>
<dbReference type="EMBL" id="CM004401">
    <property type="protein sequence ID" value="OAY29173.1"/>
    <property type="molecule type" value="Genomic_DNA"/>
</dbReference>
<dbReference type="AlphaFoldDB" id="A0A2C9UFK8"/>
<comment type="similarity">
    <text evidence="3 8">Belongs to the class-III pyridoxal-phosphate-dependent aminotransferase family.</text>
</comment>
<dbReference type="GO" id="GO:0010121">
    <property type="term" value="P:L-arginine catabolic process to proline via ornithine"/>
    <property type="evidence" value="ECO:0000318"/>
    <property type="project" value="GO_Central"/>
</dbReference>
<dbReference type="InterPro" id="IPR010164">
    <property type="entry name" value="Orn_aminotrans"/>
</dbReference>
<dbReference type="Gene3D" id="3.90.1150.10">
    <property type="entry name" value="Aspartate Aminotransferase, domain 1"/>
    <property type="match status" value="1"/>
</dbReference>
<dbReference type="PANTHER" id="PTHR11986">
    <property type="entry name" value="AMINOTRANSFERASE CLASS III"/>
    <property type="match status" value="1"/>
</dbReference>
<dbReference type="OMA" id="VCEGNFH"/>
<dbReference type="GO" id="GO:0055129">
    <property type="term" value="P:L-proline biosynthetic process"/>
    <property type="evidence" value="ECO:0007669"/>
    <property type="project" value="UniProtKB-UniPathway"/>
</dbReference>
<dbReference type="InterPro" id="IPR015422">
    <property type="entry name" value="PyrdxlP-dep_Trfase_small"/>
</dbReference>
<dbReference type="UniPathway" id="UPA00098">
    <property type="reaction ID" value="UER00358"/>
</dbReference>
<evidence type="ECO:0000313" key="10">
    <source>
        <dbReference type="EMBL" id="OAY29173.1"/>
    </source>
</evidence>
<dbReference type="CDD" id="cd00610">
    <property type="entry name" value="OAT_like"/>
    <property type="match status" value="1"/>
</dbReference>
<evidence type="ECO:0000256" key="2">
    <source>
        <dbReference type="ARBA" id="ARBA00004998"/>
    </source>
</evidence>
<organism evidence="10 11">
    <name type="scientific">Manihot esculenta</name>
    <name type="common">Cassava</name>
    <name type="synonym">Jatropha manihot</name>
    <dbReference type="NCBI Taxonomy" id="3983"/>
    <lineage>
        <taxon>Eukaryota</taxon>
        <taxon>Viridiplantae</taxon>
        <taxon>Streptophyta</taxon>
        <taxon>Embryophyta</taxon>
        <taxon>Tracheophyta</taxon>
        <taxon>Spermatophyta</taxon>
        <taxon>Magnoliopsida</taxon>
        <taxon>eudicotyledons</taxon>
        <taxon>Gunneridae</taxon>
        <taxon>Pentapetalae</taxon>
        <taxon>rosids</taxon>
        <taxon>fabids</taxon>
        <taxon>Malpighiales</taxon>
        <taxon>Euphorbiaceae</taxon>
        <taxon>Crotonoideae</taxon>
        <taxon>Manihoteae</taxon>
        <taxon>Manihot</taxon>
    </lineage>
</organism>
<dbReference type="GO" id="GO:0019544">
    <property type="term" value="P:L-arginine catabolic process to L-glutamate"/>
    <property type="evidence" value="ECO:0000318"/>
    <property type="project" value="GO_Central"/>
</dbReference>
<evidence type="ECO:0000256" key="6">
    <source>
        <dbReference type="ARBA" id="ARBA00022679"/>
    </source>
</evidence>
<dbReference type="FunFam" id="3.90.1150.10:FF:000152">
    <property type="entry name" value="Ornithine aminotransferase"/>
    <property type="match status" value="1"/>
</dbReference>
<dbReference type="OrthoDB" id="10261433at2759"/>
<keyword evidence="11" id="KW-1185">Reference proteome</keyword>
<comment type="cofactor">
    <cofactor evidence="1 9">
        <name>pyridoxal 5'-phosphate</name>
        <dbReference type="ChEBI" id="CHEBI:597326"/>
    </cofactor>
</comment>
<sequence length="473" mass="51982">MASSRRSLQCLLSRVCRETRRNYGALPEGTTPSSSQQLISLEYEFSAHNYHPVPIVFSQAKGSSIWDPEGNKYLDFLSAYSAVNQGHCHPKIMKALQDQAEKLTLSSRAFYNDRFPIFAEHLTSMFGYDMVLPMNTGAEGVETALKLARKWGYEKKNIPKDEAIIVSCCGCFHGRTLAVISMSCDNEATRGFGPLLPGHLKVDFGDEVTLEKIFKERGDQIAGFLFEPIQGEAGVIIPPDGYLKAVRQLCSKYNVLMIADEIQTGLARTGKMLACDWEQVRPDVVILGKALGGGVIPVSAVLADKDVMLCIQPGEHGSTFGGNPLASAVAIASLDVIKDEGLAERSANLGKELMDQLLKVQQQFPDYIKEVRGRGLFNAVEFNSKTLFPVSAYDICLKLKERGILAKPTHDTIVRLTPPLSISLDELREGSKALHEVLEHDLPNMRKAKPEKASPPGSTICDRCGRNLYASCD</sequence>
<comment type="pathway">
    <text evidence="2 9">Amino-acid biosynthesis; L-proline biosynthesis; L-glutamate 5-semialdehyde from L-ornithine: step 1/1.</text>
</comment>
<comment type="catalytic activity">
    <reaction evidence="9">
        <text>a 2-oxocarboxylate + L-ornithine = L-glutamate 5-semialdehyde + an L-alpha-amino acid</text>
        <dbReference type="Rhea" id="RHEA:13877"/>
        <dbReference type="ChEBI" id="CHEBI:35179"/>
        <dbReference type="ChEBI" id="CHEBI:46911"/>
        <dbReference type="ChEBI" id="CHEBI:58066"/>
        <dbReference type="ChEBI" id="CHEBI:59869"/>
        <dbReference type="EC" id="2.6.1.13"/>
    </reaction>
</comment>
<dbReference type="InterPro" id="IPR015421">
    <property type="entry name" value="PyrdxlP-dep_Trfase_major"/>
</dbReference>
<dbReference type="EC" id="2.6.1.13" evidence="4 9"/>
<dbReference type="GO" id="GO:0042802">
    <property type="term" value="F:identical protein binding"/>
    <property type="evidence" value="ECO:0000318"/>
    <property type="project" value="GO_Central"/>
</dbReference>
<evidence type="ECO:0000256" key="8">
    <source>
        <dbReference type="RuleBase" id="RU003560"/>
    </source>
</evidence>
<dbReference type="GO" id="GO:0004587">
    <property type="term" value="F:ornithine aminotransferase activity"/>
    <property type="evidence" value="ECO:0000318"/>
    <property type="project" value="GO_Central"/>
</dbReference>
<keyword evidence="6 9" id="KW-0808">Transferase</keyword>
<dbReference type="GO" id="GO:0005737">
    <property type="term" value="C:cytoplasm"/>
    <property type="evidence" value="ECO:0000318"/>
    <property type="project" value="GO_Central"/>
</dbReference>
<evidence type="ECO:0000256" key="7">
    <source>
        <dbReference type="ARBA" id="ARBA00022898"/>
    </source>
</evidence>
<dbReference type="InterPro" id="IPR049704">
    <property type="entry name" value="Aminotrans_3_PPA_site"/>
</dbReference>
<evidence type="ECO:0000256" key="9">
    <source>
        <dbReference type="RuleBase" id="RU365036"/>
    </source>
</evidence>
<dbReference type="Pfam" id="PF00202">
    <property type="entry name" value="Aminotran_3"/>
    <property type="match status" value="1"/>
</dbReference>
<dbReference type="Gene3D" id="3.40.640.10">
    <property type="entry name" value="Type I PLP-dependent aspartate aminotransferase-like (Major domain)"/>
    <property type="match status" value="1"/>
</dbReference>
<dbReference type="GO" id="GO:0030170">
    <property type="term" value="F:pyridoxal phosphate binding"/>
    <property type="evidence" value="ECO:0000318"/>
    <property type="project" value="GO_Central"/>
</dbReference>
<dbReference type="SUPFAM" id="SSF53383">
    <property type="entry name" value="PLP-dependent transferases"/>
    <property type="match status" value="1"/>
</dbReference>
<dbReference type="FunFam" id="3.40.640.10:FF:000011">
    <property type="entry name" value="Ornithine aminotransferase"/>
    <property type="match status" value="1"/>
</dbReference>
<protein>
    <recommendedName>
        <fullName evidence="4 9">Ornithine aminotransferase</fullName>
        <ecNumber evidence="4 9">2.6.1.13</ecNumber>
    </recommendedName>
</protein>
<dbReference type="PROSITE" id="PS00600">
    <property type="entry name" value="AA_TRANSFER_CLASS_3"/>
    <property type="match status" value="1"/>
</dbReference>
<dbReference type="Proteomes" id="UP000091857">
    <property type="component" value="Chromosome 15"/>
</dbReference>
<gene>
    <name evidence="10" type="ORF">MANES_15G123600v8</name>
</gene>
<proteinExistence type="inferred from homology"/>
<name>A0A2C9UFK8_MANES</name>
<dbReference type="PIRSF" id="PIRSF000521">
    <property type="entry name" value="Transaminase_4ab_Lys_Orn"/>
    <property type="match status" value="1"/>
</dbReference>
<keyword evidence="7 8" id="KW-0663">Pyridoxal phosphate</keyword>
<dbReference type="NCBIfam" id="TIGR01885">
    <property type="entry name" value="Orn_aminotrans"/>
    <property type="match status" value="1"/>
</dbReference>
<dbReference type="PANTHER" id="PTHR11986:SF18">
    <property type="entry name" value="ORNITHINE AMINOTRANSFERASE, MITOCHONDRIAL"/>
    <property type="match status" value="1"/>
</dbReference>
<dbReference type="InterPro" id="IPR005814">
    <property type="entry name" value="Aminotrans_3"/>
</dbReference>
<dbReference type="InterPro" id="IPR050103">
    <property type="entry name" value="Class-III_PLP-dep_AT"/>
</dbReference>
<dbReference type="InterPro" id="IPR015424">
    <property type="entry name" value="PyrdxlP-dep_Trfase"/>
</dbReference>
<dbReference type="Gramene" id="Manes.15G123600.5.v8.1">
    <property type="protein sequence ID" value="Manes.15G123600.5.v8.1.CDS"/>
    <property type="gene ID" value="Manes.15G123600.v8.1"/>
</dbReference>
<evidence type="ECO:0000256" key="3">
    <source>
        <dbReference type="ARBA" id="ARBA00008954"/>
    </source>
</evidence>
<evidence type="ECO:0000256" key="4">
    <source>
        <dbReference type="ARBA" id="ARBA00012924"/>
    </source>
</evidence>
<accession>A0A2C9UFK8</accession>